<dbReference type="InterPro" id="IPR025714">
    <property type="entry name" value="Methyltranfer_dom"/>
</dbReference>
<dbReference type="PANTHER" id="PTHR32026:SF10">
    <property type="entry name" value="METHYLTRANSFERASE-LIKE PROTEIN 24-RELATED"/>
    <property type="match status" value="1"/>
</dbReference>
<keyword evidence="3" id="KW-1185">Reference proteome</keyword>
<dbReference type="InParanoid" id="H2XN03"/>
<dbReference type="HOGENOM" id="CLU_072082_0_0_1"/>
<organism evidence="2 3">
    <name type="scientific">Ciona intestinalis</name>
    <name type="common">Transparent sea squirt</name>
    <name type="synonym">Ascidia intestinalis</name>
    <dbReference type="NCBI Taxonomy" id="7719"/>
    <lineage>
        <taxon>Eukaryota</taxon>
        <taxon>Metazoa</taxon>
        <taxon>Chordata</taxon>
        <taxon>Tunicata</taxon>
        <taxon>Ascidiacea</taxon>
        <taxon>Phlebobranchia</taxon>
        <taxon>Cionidae</taxon>
        <taxon>Ciona</taxon>
    </lineage>
</organism>
<dbReference type="GeneTree" id="ENSGT00940000165123"/>
<evidence type="ECO:0000259" key="1">
    <source>
        <dbReference type="Pfam" id="PF13383"/>
    </source>
</evidence>
<dbReference type="AlphaFoldDB" id="H2XN03"/>
<accession>H2XN03</accession>
<dbReference type="Pfam" id="PF13383">
    <property type="entry name" value="Methyltransf_22"/>
    <property type="match status" value="1"/>
</dbReference>
<dbReference type="PANTHER" id="PTHR32026">
    <property type="entry name" value="METHYLTRANSFERASE-LIKE PROTEIN 24"/>
    <property type="match status" value="1"/>
</dbReference>
<feature type="domain" description="Methyltransferase" evidence="1">
    <location>
        <begin position="61"/>
        <end position="228"/>
    </location>
</feature>
<dbReference type="Proteomes" id="UP000008144">
    <property type="component" value="Chromosome 11"/>
</dbReference>
<evidence type="ECO:0000313" key="3">
    <source>
        <dbReference type="Proteomes" id="UP000008144"/>
    </source>
</evidence>
<proteinExistence type="predicted"/>
<reference evidence="2" key="3">
    <citation type="submission" date="2025-08" db="UniProtKB">
        <authorList>
            <consortium name="Ensembl"/>
        </authorList>
    </citation>
    <scope>IDENTIFICATION</scope>
</reference>
<protein>
    <recommendedName>
        <fullName evidence="1">Methyltransferase domain-containing protein</fullName>
    </recommendedName>
</protein>
<reference evidence="2" key="2">
    <citation type="journal article" date="2008" name="Genome Biol.">
        <title>Improved genome assembly and evidence-based global gene model set for the chordate Ciona intestinalis: new insight into intron and operon populations.</title>
        <authorList>
            <person name="Satou Y."/>
            <person name="Mineta K."/>
            <person name="Ogasawara M."/>
            <person name="Sasakura Y."/>
            <person name="Shoguchi E."/>
            <person name="Ueno K."/>
            <person name="Yamada L."/>
            <person name="Matsumoto J."/>
            <person name="Wasserscheid J."/>
            <person name="Dewar K."/>
            <person name="Wiley G.B."/>
            <person name="Macmil S.L."/>
            <person name="Roe B.A."/>
            <person name="Zeller R.W."/>
            <person name="Hastings K.E."/>
            <person name="Lemaire P."/>
            <person name="Lindquist E."/>
            <person name="Endo T."/>
            <person name="Hotta K."/>
            <person name="Inaba K."/>
        </authorList>
    </citation>
    <scope>NUCLEOTIDE SEQUENCE [LARGE SCALE GENOMIC DNA]</scope>
    <source>
        <strain evidence="2">wild type</strain>
    </source>
</reference>
<dbReference type="EMBL" id="EAAA01000789">
    <property type="status" value="NOT_ANNOTATED_CDS"/>
    <property type="molecule type" value="Genomic_DNA"/>
</dbReference>
<evidence type="ECO:0000313" key="2">
    <source>
        <dbReference type="Ensembl" id="ENSCINP00000031036.1"/>
    </source>
</evidence>
<reference evidence="3" key="1">
    <citation type="journal article" date="2002" name="Science">
        <title>The draft genome of Ciona intestinalis: insights into chordate and vertebrate origins.</title>
        <authorList>
            <person name="Dehal P."/>
            <person name="Satou Y."/>
            <person name="Campbell R.K."/>
            <person name="Chapman J."/>
            <person name="Degnan B."/>
            <person name="De Tomaso A."/>
            <person name="Davidson B."/>
            <person name="Di Gregorio A."/>
            <person name="Gelpke M."/>
            <person name="Goodstein D.M."/>
            <person name="Harafuji N."/>
            <person name="Hastings K.E."/>
            <person name="Ho I."/>
            <person name="Hotta K."/>
            <person name="Huang W."/>
            <person name="Kawashima T."/>
            <person name="Lemaire P."/>
            <person name="Martinez D."/>
            <person name="Meinertzhagen I.A."/>
            <person name="Necula S."/>
            <person name="Nonaka M."/>
            <person name="Putnam N."/>
            <person name="Rash S."/>
            <person name="Saiga H."/>
            <person name="Satake M."/>
            <person name="Terry A."/>
            <person name="Yamada L."/>
            <person name="Wang H.G."/>
            <person name="Awazu S."/>
            <person name="Azumi K."/>
            <person name="Boore J."/>
            <person name="Branno M."/>
            <person name="Chin-Bow S."/>
            <person name="DeSantis R."/>
            <person name="Doyle S."/>
            <person name="Francino P."/>
            <person name="Keys D.N."/>
            <person name="Haga S."/>
            <person name="Hayashi H."/>
            <person name="Hino K."/>
            <person name="Imai K.S."/>
            <person name="Inaba K."/>
            <person name="Kano S."/>
            <person name="Kobayashi K."/>
            <person name="Kobayashi M."/>
            <person name="Lee B.I."/>
            <person name="Makabe K.W."/>
            <person name="Manohar C."/>
            <person name="Matassi G."/>
            <person name="Medina M."/>
            <person name="Mochizuki Y."/>
            <person name="Mount S."/>
            <person name="Morishita T."/>
            <person name="Miura S."/>
            <person name="Nakayama A."/>
            <person name="Nishizaka S."/>
            <person name="Nomoto H."/>
            <person name="Ohta F."/>
            <person name="Oishi K."/>
            <person name="Rigoutsos I."/>
            <person name="Sano M."/>
            <person name="Sasaki A."/>
            <person name="Sasakura Y."/>
            <person name="Shoguchi E."/>
            <person name="Shin-i T."/>
            <person name="Spagnuolo A."/>
            <person name="Stainier D."/>
            <person name="Suzuki M.M."/>
            <person name="Tassy O."/>
            <person name="Takatori N."/>
            <person name="Tokuoka M."/>
            <person name="Yagi K."/>
            <person name="Yoshizaki F."/>
            <person name="Wada S."/>
            <person name="Zhang C."/>
            <person name="Hyatt P.D."/>
            <person name="Larimer F."/>
            <person name="Detter C."/>
            <person name="Doggett N."/>
            <person name="Glavina T."/>
            <person name="Hawkins T."/>
            <person name="Richardson P."/>
            <person name="Lucas S."/>
            <person name="Kohara Y."/>
            <person name="Levine M."/>
            <person name="Satoh N."/>
            <person name="Rokhsar D.S."/>
        </authorList>
    </citation>
    <scope>NUCLEOTIDE SEQUENCE [LARGE SCALE GENOMIC DNA]</scope>
</reference>
<name>H2XN03_CIOIN</name>
<dbReference type="InterPro" id="IPR026913">
    <property type="entry name" value="METTL24"/>
</dbReference>
<sequence>MMLRLNKKTVIIAFSGLLAFLVFFSIYMGKDMTRVLPSSIQDTTPVLLAAAQLDKLWNYVYTMQYKCTKSEYLGGKPEMRMDGAYDLCTEEKFWPLSTNKDYKCLMYSFGVGFDFSFDDEIAKKKCEVHSFDPSMTYEDGWHRESGVTFHKTGISDVDLDKDSNGWKMRTLKTILQEMHHNGRYLDYLKVDTDAPGNRGGFEDVLLQELLDTGLHKCVRQFAMEIHLAGPLTKKKWADRVDTIYRQLLQLRDHGWKIYNTTDNIRWEPDLSYTQLKGKQKILYNDAIILWEVAMVNT</sequence>
<dbReference type="Ensembl" id="ENSCINT00000035244.1">
    <property type="protein sequence ID" value="ENSCINP00000031036.1"/>
    <property type="gene ID" value="ENSCING00000019351.1"/>
</dbReference>
<reference evidence="2" key="4">
    <citation type="submission" date="2025-09" db="UniProtKB">
        <authorList>
            <consortium name="Ensembl"/>
        </authorList>
    </citation>
    <scope>IDENTIFICATION</scope>
</reference>